<dbReference type="InterPro" id="IPR050796">
    <property type="entry name" value="SCF_F-box_component"/>
</dbReference>
<evidence type="ECO:0000259" key="2">
    <source>
        <dbReference type="SMART" id="SM00256"/>
    </source>
</evidence>
<dbReference type="PANTHER" id="PTHR31672:SF13">
    <property type="entry name" value="F-BOX PROTEIN CPR30-LIKE"/>
    <property type="match status" value="1"/>
</dbReference>
<accession>A0AAP0MRB9</accession>
<protein>
    <recommendedName>
        <fullName evidence="2">F-box domain-containing protein</fullName>
    </recommendedName>
</protein>
<proteinExistence type="predicted"/>
<name>A0AAP0MRB9_9ROSI</name>
<sequence>MSKSLPAKSMLETLLKLPVKTLARFKCVSKQWHSVISNPTFVALHAKLSESTNKCYLVQYKEGNYSENNFSLCNSNLVQFDEVKFPINSTQIVSSCSGLVCLLLNTFHSCHFPMFVWNPSTRKYKKIPSHKSFDWEKEQYRSSATASFIWEKEMKGSFATFAITGFGYDHRTSDFKILLIVHAREVASEQFRREYSDIQVYSLKNNCWRRIQPNVPCIPCLSSNSTVHLNGAVHWMAIRKDSDGTNKDIIVSFDFGDETFRYRKLPDCLYNTDHIHRERSIGILEKSIALFVSCHSEDNTAGLGICTVYVMKENIGVEHWINLFTVDLRAQFAWQYLGFGANDEVMLRNDDGELVFCHFPMSPRENTRKFQVTGVLTGKTNNIDPLLQLVFVWKKEMKGSFATFAIIGFGYGHRTGDFKILLTVHAREVASEQLHREHNEIQVHSLKNIQPNIPCMPCLSSNSTVHLSGAQHWLAVRKERNGTDKKIIRSFDFGNGTFRDRKLPNHLFAGYALTRPAMPWTRSQPPYNGADEQKSGSRERADTRISHQHHLHNIDYREISVGVLEKSIALFVSSHSEDSRTGLGICNVYVMMENIGSVEHWINLLTVDLRAQFAWQYLGFRANGEVMLINDDGDLVLCDHKTQEIVQFGSSNWVANAVTYTESLVSP</sequence>
<feature type="region of interest" description="Disordered" evidence="1">
    <location>
        <begin position="520"/>
        <end position="541"/>
    </location>
</feature>
<dbReference type="NCBIfam" id="TIGR01640">
    <property type="entry name" value="F_box_assoc_1"/>
    <property type="match status" value="1"/>
</dbReference>
<comment type="caution">
    <text evidence="3">The sequence shown here is derived from an EMBL/GenBank/DDBJ whole genome shotgun (WGS) entry which is preliminary data.</text>
</comment>
<dbReference type="SMART" id="SM00256">
    <property type="entry name" value="FBOX"/>
    <property type="match status" value="1"/>
</dbReference>
<dbReference type="Pfam" id="PF00646">
    <property type="entry name" value="F-box"/>
    <property type="match status" value="1"/>
</dbReference>
<dbReference type="InterPro" id="IPR017451">
    <property type="entry name" value="F-box-assoc_interact_dom"/>
</dbReference>
<feature type="domain" description="F-box" evidence="2">
    <location>
        <begin position="5"/>
        <end position="45"/>
    </location>
</feature>
<dbReference type="PANTHER" id="PTHR31672">
    <property type="entry name" value="BNACNNG10540D PROTEIN"/>
    <property type="match status" value="1"/>
</dbReference>
<feature type="compositionally biased region" description="Basic and acidic residues" evidence="1">
    <location>
        <begin position="531"/>
        <end position="541"/>
    </location>
</feature>
<evidence type="ECO:0000256" key="1">
    <source>
        <dbReference type="SAM" id="MobiDB-lite"/>
    </source>
</evidence>
<organism evidence="3 4">
    <name type="scientific">Citrus x changshan-huyou</name>
    <dbReference type="NCBI Taxonomy" id="2935761"/>
    <lineage>
        <taxon>Eukaryota</taxon>
        <taxon>Viridiplantae</taxon>
        <taxon>Streptophyta</taxon>
        <taxon>Embryophyta</taxon>
        <taxon>Tracheophyta</taxon>
        <taxon>Spermatophyta</taxon>
        <taxon>Magnoliopsida</taxon>
        <taxon>eudicotyledons</taxon>
        <taxon>Gunneridae</taxon>
        <taxon>Pentapetalae</taxon>
        <taxon>rosids</taxon>
        <taxon>malvids</taxon>
        <taxon>Sapindales</taxon>
        <taxon>Rutaceae</taxon>
        <taxon>Aurantioideae</taxon>
        <taxon>Citrus</taxon>
    </lineage>
</organism>
<dbReference type="Proteomes" id="UP001428341">
    <property type="component" value="Unassembled WGS sequence"/>
</dbReference>
<evidence type="ECO:0000313" key="4">
    <source>
        <dbReference type="Proteomes" id="UP001428341"/>
    </source>
</evidence>
<dbReference type="Pfam" id="PF07734">
    <property type="entry name" value="FBA_1"/>
    <property type="match status" value="2"/>
</dbReference>
<keyword evidence="4" id="KW-1185">Reference proteome</keyword>
<dbReference type="AlphaFoldDB" id="A0AAP0MRB9"/>
<evidence type="ECO:0000313" key="3">
    <source>
        <dbReference type="EMBL" id="KAK9215706.1"/>
    </source>
</evidence>
<dbReference type="EMBL" id="JBCGBO010000003">
    <property type="protein sequence ID" value="KAK9215706.1"/>
    <property type="molecule type" value="Genomic_DNA"/>
</dbReference>
<gene>
    <name evidence="3" type="ORF">WN944_007712</name>
</gene>
<reference evidence="3 4" key="1">
    <citation type="submission" date="2024-05" db="EMBL/GenBank/DDBJ databases">
        <title>Haplotype-resolved chromosome-level genome assembly of Huyou (Citrus changshanensis).</title>
        <authorList>
            <person name="Miao C."/>
            <person name="Chen W."/>
            <person name="Wu Y."/>
            <person name="Wang L."/>
            <person name="Zhao S."/>
            <person name="Grierson D."/>
            <person name="Xu C."/>
            <person name="Chen K."/>
        </authorList>
    </citation>
    <scope>NUCLEOTIDE SEQUENCE [LARGE SCALE GENOMIC DNA]</scope>
    <source>
        <strain evidence="3">01-14</strain>
        <tissue evidence="3">Leaf</tissue>
    </source>
</reference>
<dbReference type="InterPro" id="IPR006527">
    <property type="entry name" value="F-box-assoc_dom_typ1"/>
</dbReference>
<dbReference type="SUPFAM" id="SSF81383">
    <property type="entry name" value="F-box domain"/>
    <property type="match status" value="1"/>
</dbReference>
<dbReference type="InterPro" id="IPR001810">
    <property type="entry name" value="F-box_dom"/>
</dbReference>
<dbReference type="InterPro" id="IPR036047">
    <property type="entry name" value="F-box-like_dom_sf"/>
</dbReference>